<dbReference type="EMBL" id="CM007647">
    <property type="protein sequence ID" value="ONL96651.1"/>
    <property type="molecule type" value="Genomic_DNA"/>
</dbReference>
<reference evidence="1" key="1">
    <citation type="submission" date="2015-12" db="EMBL/GenBank/DDBJ databases">
        <title>Update maize B73 reference genome by single molecule sequencing technologies.</title>
        <authorList>
            <consortium name="Maize Genome Sequencing Project"/>
            <person name="Ware D."/>
        </authorList>
    </citation>
    <scope>NUCLEOTIDE SEQUENCE [LARGE SCALE GENOMIC DNA]</scope>
    <source>
        <tissue evidence="1">Seedling</tissue>
    </source>
</reference>
<evidence type="ECO:0000313" key="1">
    <source>
        <dbReference type="EMBL" id="ONL96651.1"/>
    </source>
</evidence>
<name>A0A1D6JYB1_MAIZE</name>
<sequence>MKKINRLPRGNACAHNTGRQEGSSRAVHSDPIPFLPLRLRSNSPSLSSSYRCIHTTFVFYKFVLLLICMLC</sequence>
<organism evidence="1">
    <name type="scientific">Zea mays</name>
    <name type="common">Maize</name>
    <dbReference type="NCBI Taxonomy" id="4577"/>
    <lineage>
        <taxon>Eukaryota</taxon>
        <taxon>Viridiplantae</taxon>
        <taxon>Streptophyta</taxon>
        <taxon>Embryophyta</taxon>
        <taxon>Tracheophyta</taxon>
        <taxon>Spermatophyta</taxon>
        <taxon>Magnoliopsida</taxon>
        <taxon>Liliopsida</taxon>
        <taxon>Poales</taxon>
        <taxon>Poaceae</taxon>
        <taxon>PACMAD clade</taxon>
        <taxon>Panicoideae</taxon>
        <taxon>Andropogonodae</taxon>
        <taxon>Andropogoneae</taxon>
        <taxon>Tripsacinae</taxon>
        <taxon>Zea</taxon>
    </lineage>
</organism>
<dbReference type="InParanoid" id="A0A1D6JYB1"/>
<gene>
    <name evidence="1" type="ORF">ZEAMMB73_Zm00001d028657</name>
</gene>
<protein>
    <submittedName>
        <fullName evidence="1">Uncharacterized protein</fullName>
    </submittedName>
</protein>
<dbReference type="AlphaFoldDB" id="A0A1D6JYB1"/>
<accession>A0A1D6JYB1</accession>
<proteinExistence type="predicted"/>